<protein>
    <recommendedName>
        <fullName evidence="2">ATP-grasp domain-containing protein</fullName>
    </recommendedName>
</protein>
<evidence type="ECO:0000313" key="3">
    <source>
        <dbReference type="EMBL" id="OGM80833.1"/>
    </source>
</evidence>
<dbReference type="GO" id="GO:0005524">
    <property type="term" value="F:ATP binding"/>
    <property type="evidence" value="ECO:0007669"/>
    <property type="project" value="UniProtKB-UniRule"/>
</dbReference>
<sequence length="300" mass="34121">MQKILILVNRTYSNKNSFYDGLRNLMPSDVTVDIAHFEDITIDIDGKNTSISIDDKSVLDYDLVYFRRAGREFLWLAATIAVFLEFHGRKYFDSTYKEVGPQGTKLTSLLKLALAEQPIIPTFFCYKGNILKSAPKIVEKFGLPLVAKDLYSQRGIGVHLVKTIKDFDDLVTRFPNNKFLFQKFIEKKEEFRVLVVGDQVGSYERKTSMDPNEFRNNVSLGAKEDFIDICEIAEDVKDISIKSSRILKIEIAGVDAAVDTNGKVWLLEVNRGPGFTYKAVKSREVASVADFFVRELTKNK</sequence>
<dbReference type="PANTHER" id="PTHR21621">
    <property type="entry name" value="RIBOSOMAL PROTEIN S6 MODIFICATION PROTEIN"/>
    <property type="match status" value="1"/>
</dbReference>
<gene>
    <name evidence="3" type="ORF">A2393_00150</name>
</gene>
<accession>A0A1F8CWV0</accession>
<dbReference type="InterPro" id="IPR013651">
    <property type="entry name" value="ATP-grasp_RimK-type"/>
</dbReference>
<dbReference type="AlphaFoldDB" id="A0A1F8CWV0"/>
<dbReference type="STRING" id="1802540.A2393_00150"/>
<name>A0A1F8CWV0_9BACT</name>
<dbReference type="InterPro" id="IPR013815">
    <property type="entry name" value="ATP_grasp_subdomain_1"/>
</dbReference>
<dbReference type="GO" id="GO:0018169">
    <property type="term" value="F:ribosomal S6-glutamic acid ligase activity"/>
    <property type="evidence" value="ECO:0007669"/>
    <property type="project" value="TreeGrafter"/>
</dbReference>
<dbReference type="Pfam" id="PF08443">
    <property type="entry name" value="RimK"/>
    <property type="match status" value="1"/>
</dbReference>
<reference evidence="3 4" key="1">
    <citation type="journal article" date="2016" name="Nat. Commun.">
        <title>Thousands of microbial genomes shed light on interconnected biogeochemical processes in an aquifer system.</title>
        <authorList>
            <person name="Anantharaman K."/>
            <person name="Brown C.T."/>
            <person name="Hug L.A."/>
            <person name="Sharon I."/>
            <person name="Castelle C.J."/>
            <person name="Probst A.J."/>
            <person name="Thomas B.C."/>
            <person name="Singh A."/>
            <person name="Wilkins M.J."/>
            <person name="Karaoz U."/>
            <person name="Brodie E.L."/>
            <person name="Williams K.H."/>
            <person name="Hubbard S.S."/>
            <person name="Banfield J.F."/>
        </authorList>
    </citation>
    <scope>NUCLEOTIDE SEQUENCE [LARGE SCALE GENOMIC DNA]</scope>
</reference>
<organism evidence="3 4">
    <name type="scientific">Candidatus Woesebacteria bacterium RIFOXYB1_FULL_41_13</name>
    <dbReference type="NCBI Taxonomy" id="1802540"/>
    <lineage>
        <taxon>Bacteria</taxon>
        <taxon>Candidatus Woeseibacteriota</taxon>
    </lineage>
</organism>
<evidence type="ECO:0000313" key="4">
    <source>
        <dbReference type="Proteomes" id="UP000178937"/>
    </source>
</evidence>
<keyword evidence="1" id="KW-0067">ATP-binding</keyword>
<dbReference type="GO" id="GO:0009432">
    <property type="term" value="P:SOS response"/>
    <property type="evidence" value="ECO:0007669"/>
    <property type="project" value="TreeGrafter"/>
</dbReference>
<dbReference type="GO" id="GO:0046872">
    <property type="term" value="F:metal ion binding"/>
    <property type="evidence" value="ECO:0007669"/>
    <property type="project" value="InterPro"/>
</dbReference>
<dbReference type="Proteomes" id="UP000178937">
    <property type="component" value="Unassembled WGS sequence"/>
</dbReference>
<dbReference type="EMBL" id="MGIA01000022">
    <property type="protein sequence ID" value="OGM80833.1"/>
    <property type="molecule type" value="Genomic_DNA"/>
</dbReference>
<evidence type="ECO:0000256" key="1">
    <source>
        <dbReference type="PROSITE-ProRule" id="PRU00409"/>
    </source>
</evidence>
<evidence type="ECO:0000259" key="2">
    <source>
        <dbReference type="PROSITE" id="PS50975"/>
    </source>
</evidence>
<dbReference type="GO" id="GO:0005737">
    <property type="term" value="C:cytoplasm"/>
    <property type="evidence" value="ECO:0007669"/>
    <property type="project" value="TreeGrafter"/>
</dbReference>
<dbReference type="PROSITE" id="PS50975">
    <property type="entry name" value="ATP_GRASP"/>
    <property type="match status" value="1"/>
</dbReference>
<dbReference type="Gene3D" id="3.30.1490.20">
    <property type="entry name" value="ATP-grasp fold, A domain"/>
    <property type="match status" value="1"/>
</dbReference>
<proteinExistence type="predicted"/>
<comment type="caution">
    <text evidence="3">The sequence shown here is derived from an EMBL/GenBank/DDBJ whole genome shotgun (WGS) entry which is preliminary data.</text>
</comment>
<dbReference type="InterPro" id="IPR011761">
    <property type="entry name" value="ATP-grasp"/>
</dbReference>
<dbReference type="PANTHER" id="PTHR21621:SF0">
    <property type="entry name" value="BETA-CITRYLGLUTAMATE SYNTHASE B-RELATED"/>
    <property type="match status" value="1"/>
</dbReference>
<feature type="domain" description="ATP-grasp" evidence="2">
    <location>
        <begin position="112"/>
        <end position="297"/>
    </location>
</feature>
<keyword evidence="1" id="KW-0547">Nucleotide-binding</keyword>
<dbReference type="SUPFAM" id="SSF56059">
    <property type="entry name" value="Glutathione synthetase ATP-binding domain-like"/>
    <property type="match status" value="1"/>
</dbReference>
<dbReference type="Gene3D" id="3.30.470.20">
    <property type="entry name" value="ATP-grasp fold, B domain"/>
    <property type="match status" value="1"/>
</dbReference>